<reference evidence="1 2" key="1">
    <citation type="submission" date="2019-04" db="EMBL/GenBank/DDBJ databases">
        <title>Fungal friends and foes A comparative genomics study of 23 Aspergillus species from section Flavi.</title>
        <authorList>
            <consortium name="DOE Joint Genome Institute"/>
            <person name="Kjaerbolling I."/>
            <person name="Vesth T.C."/>
            <person name="Frisvad J.C."/>
            <person name="Nybo J.L."/>
            <person name="Theobald S."/>
            <person name="Kildgaard S."/>
            <person name="Petersen T.I."/>
            <person name="Kuo A."/>
            <person name="Sato A."/>
            <person name="Lyhne E.K."/>
            <person name="Kogle M.E."/>
            <person name="Wiebenga A."/>
            <person name="Kun R.S."/>
            <person name="Lubbers R.J."/>
            <person name="Makela M.R."/>
            <person name="Barry K."/>
            <person name="Chovatia M."/>
            <person name="Clum A."/>
            <person name="Daum C."/>
            <person name="Haridas S."/>
            <person name="He G."/>
            <person name="LaButti K."/>
            <person name="Lipzen A."/>
            <person name="Mondo S."/>
            <person name="Pangilinan J."/>
            <person name="Riley R."/>
            <person name="Salamov A."/>
            <person name="Simmons B.A."/>
            <person name="Magnuson J.K."/>
            <person name="Henrissat B."/>
            <person name="Mortensen U.H."/>
            <person name="Larsen T.O."/>
            <person name="De vries R.P."/>
            <person name="Grigoriev I.V."/>
            <person name="Machida M."/>
            <person name="Baker S.E."/>
            <person name="Andersen M.R."/>
        </authorList>
    </citation>
    <scope>NUCLEOTIDE SEQUENCE [LARGE SCALE GENOMIC DNA]</scope>
    <source>
        <strain evidence="1 2">CBS 126849</strain>
    </source>
</reference>
<gene>
    <name evidence="1" type="ORF">BDV33DRAFT_138667</name>
</gene>
<dbReference type="EMBL" id="ML733463">
    <property type="protein sequence ID" value="KAB8217451.1"/>
    <property type="molecule type" value="Genomic_DNA"/>
</dbReference>
<accession>A0A5N6EIL5</accession>
<protein>
    <submittedName>
        <fullName evidence="1">Uncharacterized protein</fullName>
    </submittedName>
</protein>
<sequence length="105" mass="11887">MSVPAVPASPLQVSTHLILPVGGIALIHGHPLPFPPKININRKKQFWTRFLIKGWPIFPSLPITNPFENHVRVRILGRPSWIIFWTSGQESMYIMRNGVNSITPN</sequence>
<keyword evidence="2" id="KW-1185">Reference proteome</keyword>
<evidence type="ECO:0000313" key="2">
    <source>
        <dbReference type="Proteomes" id="UP000326799"/>
    </source>
</evidence>
<dbReference type="AlphaFoldDB" id="A0A5N6EIL5"/>
<proteinExistence type="predicted"/>
<name>A0A5N6EIL5_9EURO</name>
<organism evidence="1 2">
    <name type="scientific">Aspergillus novoparasiticus</name>
    <dbReference type="NCBI Taxonomy" id="986946"/>
    <lineage>
        <taxon>Eukaryota</taxon>
        <taxon>Fungi</taxon>
        <taxon>Dikarya</taxon>
        <taxon>Ascomycota</taxon>
        <taxon>Pezizomycotina</taxon>
        <taxon>Eurotiomycetes</taxon>
        <taxon>Eurotiomycetidae</taxon>
        <taxon>Eurotiales</taxon>
        <taxon>Aspergillaceae</taxon>
        <taxon>Aspergillus</taxon>
        <taxon>Aspergillus subgen. Circumdati</taxon>
    </lineage>
</organism>
<dbReference type="Proteomes" id="UP000326799">
    <property type="component" value="Unassembled WGS sequence"/>
</dbReference>
<evidence type="ECO:0000313" key="1">
    <source>
        <dbReference type="EMBL" id="KAB8217451.1"/>
    </source>
</evidence>